<evidence type="ECO:0000313" key="1">
    <source>
        <dbReference type="EMBL" id="JAH19955.1"/>
    </source>
</evidence>
<name>A0A0E9QUM1_ANGAN</name>
<proteinExistence type="predicted"/>
<accession>A0A0E9QUM1</accession>
<dbReference type="EMBL" id="GBXM01088622">
    <property type="protein sequence ID" value="JAH19955.1"/>
    <property type="molecule type" value="Transcribed_RNA"/>
</dbReference>
<organism evidence="1">
    <name type="scientific">Anguilla anguilla</name>
    <name type="common">European freshwater eel</name>
    <name type="synonym">Muraena anguilla</name>
    <dbReference type="NCBI Taxonomy" id="7936"/>
    <lineage>
        <taxon>Eukaryota</taxon>
        <taxon>Metazoa</taxon>
        <taxon>Chordata</taxon>
        <taxon>Craniata</taxon>
        <taxon>Vertebrata</taxon>
        <taxon>Euteleostomi</taxon>
        <taxon>Actinopterygii</taxon>
        <taxon>Neopterygii</taxon>
        <taxon>Teleostei</taxon>
        <taxon>Anguilliformes</taxon>
        <taxon>Anguillidae</taxon>
        <taxon>Anguilla</taxon>
    </lineage>
</organism>
<sequence>MNERYLYLSCVIGSQTKIGMLT</sequence>
<reference evidence="1" key="1">
    <citation type="submission" date="2014-11" db="EMBL/GenBank/DDBJ databases">
        <authorList>
            <person name="Amaro Gonzalez C."/>
        </authorList>
    </citation>
    <scope>NUCLEOTIDE SEQUENCE</scope>
</reference>
<reference evidence="1" key="2">
    <citation type="journal article" date="2015" name="Fish Shellfish Immunol.">
        <title>Early steps in the European eel (Anguilla anguilla)-Vibrio vulnificus interaction in the gills: Role of the RtxA13 toxin.</title>
        <authorList>
            <person name="Callol A."/>
            <person name="Pajuelo D."/>
            <person name="Ebbesson L."/>
            <person name="Teles M."/>
            <person name="MacKenzie S."/>
            <person name="Amaro C."/>
        </authorList>
    </citation>
    <scope>NUCLEOTIDE SEQUENCE</scope>
</reference>
<dbReference type="AlphaFoldDB" id="A0A0E9QUM1"/>
<protein>
    <submittedName>
        <fullName evidence="1">Uncharacterized protein</fullName>
    </submittedName>
</protein>